<dbReference type="InterPro" id="IPR036097">
    <property type="entry name" value="HisK_dim/P_sf"/>
</dbReference>
<dbReference type="InterPro" id="IPR003594">
    <property type="entry name" value="HATPase_dom"/>
</dbReference>
<dbReference type="SUPFAM" id="SSF55781">
    <property type="entry name" value="GAF domain-like"/>
    <property type="match status" value="1"/>
</dbReference>
<evidence type="ECO:0000256" key="5">
    <source>
        <dbReference type="ARBA" id="ARBA00022729"/>
    </source>
</evidence>
<keyword evidence="3 11" id="KW-0597">Phosphoprotein</keyword>
<dbReference type="RefSeq" id="WP_132763768.1">
    <property type="nucleotide sequence ID" value="NZ_CP110416.1"/>
</dbReference>
<dbReference type="InterPro" id="IPR003018">
    <property type="entry name" value="GAF"/>
</dbReference>
<sequence length="1030" mass="112757">MPAHPASSLPVYLLIGLITAAIFAVDLVTRLGVAEWVLYLLPVALSMLQPRLVVPLVVAAIATVLVVVGLFFSPPSGSLMQVIVNRSMGLVAIWSTAILVHRVLRGRAHEQLQLWLQQGETTVMQSLAGEQSLAELGQSACTALARYTGAAVAVLHRLEDDTLHALGSYSLALPVTALAPTRLGEGLAGQAAHDGQPRWLDGLQAQHLRISSALGSSAPGAVLVAPLQVDAKVCGVIELGFVGTPANAEAIRQLAVQVGEPVAVALRSALYRQRMAELLEQTQRQSEELQAQQEELRVSNEELEEQSRALQESQARLEAHQADLEQTNARLEEQAQRLERQRQDLVIAQQALQLKAKELEKANRHKSEFLANMSHELRTPLNSSLILSKLLADNRDGNLSDEQVRFARSIHSANNDLLRLINDILDLAKIEAGHVELNLERVAVAEVVQRLHDIFAPMAEHKGLQWTTRVDPAVGETLLTDDQRLQQVLRNLLSNAVKFTERGAVALEVFQPLPGRIAFAVRDTGVGIAPEQHGVVFEAFRQADGSTSRKYGGTGLGLSISRELAHQLGGEIRLQSAPGQGSVFTLELPVVLQLPQAPPPAPHPAPVPARPAPDHAEPPAPQAAPPAQAARDDRHRLQRPQRVILAVEDDARFAEVLYTLVHELDFDCLLADTGAEALQPAQRFQPAGILLDMSLPDQSGLSVLEQLKRDPATRHIPVHVVSLHDRVQTALELGAIGYAVKPVDRSQLAGVIRRIEERLDRRRARVLVVEDDASLRDSIRALLGATQAEITTSGTVADALDQLSSHTYDCVVMDLALPDGSGYDLLEAMSRSTEYSFPPVIVYTGRSLTPGEEQQLRRYSRSIIIKGARSPERLLDEVTLFLHSVESSLPPDQQRLLQQARTRDSVLDGRTVLLVEDDVRNVFALASVLEPLGVQLELARNGREALERLQQLERVDLVLMDLMMPEMDGLTTIRHLRADPVLQSLPVIALTAKAMPDDRERCLEAGADDYIAKPIDVDRLVSLCRVWVRK</sequence>
<feature type="transmembrane region" description="Helical" evidence="13">
    <location>
        <begin position="84"/>
        <end position="104"/>
    </location>
</feature>
<dbReference type="InterPro" id="IPR003661">
    <property type="entry name" value="HisK_dim/P_dom"/>
</dbReference>
<comment type="function">
    <text evidence="9">Member of the two-component regulatory system BvgS/BvgA. Phosphorylates BvgA via a four-step phosphorelay in response to environmental signals.</text>
</comment>
<keyword evidence="8" id="KW-0843">Virulence</keyword>
<dbReference type="InterPro" id="IPR011006">
    <property type="entry name" value="CheY-like_superfamily"/>
</dbReference>
<dbReference type="Pfam" id="PF02518">
    <property type="entry name" value="HATPase_c"/>
    <property type="match status" value="1"/>
</dbReference>
<evidence type="ECO:0000256" key="12">
    <source>
        <dbReference type="SAM" id="MobiDB-lite"/>
    </source>
</evidence>
<feature type="modified residue" description="4-aspartylphosphate" evidence="11">
    <location>
        <position position="692"/>
    </location>
</feature>
<name>A0AA46DH16_9BURK</name>
<feature type="modified residue" description="4-aspartylphosphate" evidence="11">
    <location>
        <position position="814"/>
    </location>
</feature>
<accession>A0AA46DH16</accession>
<dbReference type="Gene3D" id="3.40.50.2300">
    <property type="match status" value="3"/>
</dbReference>
<dbReference type="Gene3D" id="3.30.565.10">
    <property type="entry name" value="Histidine kinase-like ATPase, C-terminal domain"/>
    <property type="match status" value="1"/>
</dbReference>
<dbReference type="EC" id="2.7.13.3" evidence="2"/>
<dbReference type="PANTHER" id="PTHR45339">
    <property type="entry name" value="HYBRID SIGNAL TRANSDUCTION HISTIDINE KINASE J"/>
    <property type="match status" value="1"/>
</dbReference>
<dbReference type="FunFam" id="3.30.565.10:FF:000010">
    <property type="entry name" value="Sensor histidine kinase RcsC"/>
    <property type="match status" value="1"/>
</dbReference>
<evidence type="ECO:0000256" key="1">
    <source>
        <dbReference type="ARBA" id="ARBA00000085"/>
    </source>
</evidence>
<organism evidence="16 17">
    <name type="scientific">Caldimonas thermodepolymerans</name>
    <dbReference type="NCBI Taxonomy" id="215580"/>
    <lineage>
        <taxon>Bacteria</taxon>
        <taxon>Pseudomonadati</taxon>
        <taxon>Pseudomonadota</taxon>
        <taxon>Betaproteobacteria</taxon>
        <taxon>Burkholderiales</taxon>
        <taxon>Sphaerotilaceae</taxon>
        <taxon>Caldimonas</taxon>
    </lineage>
</organism>
<dbReference type="Gene3D" id="1.10.287.130">
    <property type="match status" value="1"/>
</dbReference>
<protein>
    <recommendedName>
        <fullName evidence="10">Virulence sensor protein BvgS</fullName>
        <ecNumber evidence="2">2.7.13.3</ecNumber>
    </recommendedName>
</protein>
<feature type="domain" description="Response regulatory" evidence="15">
    <location>
        <begin position="765"/>
        <end position="881"/>
    </location>
</feature>
<feature type="region of interest" description="Disordered" evidence="12">
    <location>
        <begin position="595"/>
        <end position="636"/>
    </location>
</feature>
<keyword evidence="6 16" id="KW-0418">Kinase</keyword>
<dbReference type="CDD" id="cd17546">
    <property type="entry name" value="REC_hyHK_CKI1_RcsC-like"/>
    <property type="match status" value="1"/>
</dbReference>
<keyword evidence="13" id="KW-1133">Transmembrane helix</keyword>
<dbReference type="PROSITE" id="PS50109">
    <property type="entry name" value="HIS_KIN"/>
    <property type="match status" value="1"/>
</dbReference>
<dbReference type="CDD" id="cd00156">
    <property type="entry name" value="REC"/>
    <property type="match status" value="1"/>
</dbReference>
<dbReference type="SUPFAM" id="SSF52172">
    <property type="entry name" value="CheY-like"/>
    <property type="match status" value="3"/>
</dbReference>
<feature type="domain" description="Response regulatory" evidence="15">
    <location>
        <begin position="911"/>
        <end position="1028"/>
    </location>
</feature>
<evidence type="ECO:0000256" key="13">
    <source>
        <dbReference type="SAM" id="Phobius"/>
    </source>
</evidence>
<evidence type="ECO:0000259" key="15">
    <source>
        <dbReference type="PROSITE" id="PS50110"/>
    </source>
</evidence>
<evidence type="ECO:0000256" key="4">
    <source>
        <dbReference type="ARBA" id="ARBA00022679"/>
    </source>
</evidence>
<evidence type="ECO:0000256" key="6">
    <source>
        <dbReference type="ARBA" id="ARBA00022777"/>
    </source>
</evidence>
<comment type="catalytic activity">
    <reaction evidence="1">
        <text>ATP + protein L-histidine = ADP + protein N-phospho-L-histidine.</text>
        <dbReference type="EC" id="2.7.13.3"/>
    </reaction>
</comment>
<feature type="domain" description="Histidine kinase" evidence="14">
    <location>
        <begin position="372"/>
        <end position="592"/>
    </location>
</feature>
<feature type="transmembrane region" description="Helical" evidence="13">
    <location>
        <begin position="52"/>
        <end position="72"/>
    </location>
</feature>
<keyword evidence="5" id="KW-0732">Signal</keyword>
<dbReference type="SUPFAM" id="SSF55874">
    <property type="entry name" value="ATPase domain of HSP90 chaperone/DNA topoisomerase II/histidine kinase"/>
    <property type="match status" value="1"/>
</dbReference>
<evidence type="ECO:0000256" key="3">
    <source>
        <dbReference type="ARBA" id="ARBA00022553"/>
    </source>
</evidence>
<gene>
    <name evidence="16" type="ORF">EV676_102311</name>
</gene>
<evidence type="ECO:0000256" key="7">
    <source>
        <dbReference type="ARBA" id="ARBA00023012"/>
    </source>
</evidence>
<dbReference type="InterPro" id="IPR005467">
    <property type="entry name" value="His_kinase_dom"/>
</dbReference>
<dbReference type="PRINTS" id="PR00344">
    <property type="entry name" value="BCTRLSENSOR"/>
</dbReference>
<evidence type="ECO:0000256" key="11">
    <source>
        <dbReference type="PROSITE-ProRule" id="PRU00169"/>
    </source>
</evidence>
<dbReference type="Gene3D" id="3.30.450.40">
    <property type="match status" value="1"/>
</dbReference>
<evidence type="ECO:0000313" key="16">
    <source>
        <dbReference type="EMBL" id="TCP08803.1"/>
    </source>
</evidence>
<dbReference type="GO" id="GO:0000155">
    <property type="term" value="F:phosphorelay sensor kinase activity"/>
    <property type="evidence" value="ECO:0007669"/>
    <property type="project" value="InterPro"/>
</dbReference>
<dbReference type="CDD" id="cd16922">
    <property type="entry name" value="HATPase_EvgS-ArcB-TorS-like"/>
    <property type="match status" value="1"/>
</dbReference>
<dbReference type="SUPFAM" id="SSF47384">
    <property type="entry name" value="Homodimeric domain of signal transducing histidine kinase"/>
    <property type="match status" value="1"/>
</dbReference>
<dbReference type="Pfam" id="PF00072">
    <property type="entry name" value="Response_reg"/>
    <property type="match status" value="3"/>
</dbReference>
<feature type="region of interest" description="Disordered" evidence="12">
    <location>
        <begin position="290"/>
        <end position="313"/>
    </location>
</feature>
<dbReference type="Proteomes" id="UP000294772">
    <property type="component" value="Unassembled WGS sequence"/>
</dbReference>
<dbReference type="Pfam" id="PF13185">
    <property type="entry name" value="GAF_2"/>
    <property type="match status" value="1"/>
</dbReference>
<comment type="caution">
    <text evidence="16">The sequence shown here is derived from an EMBL/GenBank/DDBJ whole genome shotgun (WGS) entry which is preliminary data.</text>
</comment>
<keyword evidence="4" id="KW-0808">Transferase</keyword>
<dbReference type="InterPro" id="IPR036890">
    <property type="entry name" value="HATPase_C_sf"/>
</dbReference>
<evidence type="ECO:0000313" key="17">
    <source>
        <dbReference type="Proteomes" id="UP000294772"/>
    </source>
</evidence>
<dbReference type="Pfam" id="PF00512">
    <property type="entry name" value="HisKA"/>
    <property type="match status" value="1"/>
</dbReference>
<dbReference type="SMART" id="SM00387">
    <property type="entry name" value="HATPase_c"/>
    <property type="match status" value="1"/>
</dbReference>
<keyword evidence="7" id="KW-0902">Two-component regulatory system</keyword>
<keyword evidence="13" id="KW-0472">Membrane</keyword>
<feature type="transmembrane region" description="Helical" evidence="13">
    <location>
        <begin position="12"/>
        <end position="32"/>
    </location>
</feature>
<dbReference type="SMART" id="SM00388">
    <property type="entry name" value="HisKA"/>
    <property type="match status" value="1"/>
</dbReference>
<dbReference type="InterPro" id="IPR029016">
    <property type="entry name" value="GAF-like_dom_sf"/>
</dbReference>
<dbReference type="PROSITE" id="PS50110">
    <property type="entry name" value="RESPONSE_REGULATORY"/>
    <property type="match status" value="3"/>
</dbReference>
<dbReference type="PANTHER" id="PTHR45339:SF1">
    <property type="entry name" value="HYBRID SIGNAL TRANSDUCTION HISTIDINE KINASE J"/>
    <property type="match status" value="1"/>
</dbReference>
<dbReference type="InterPro" id="IPR001789">
    <property type="entry name" value="Sig_transdc_resp-reg_receiver"/>
</dbReference>
<proteinExistence type="predicted"/>
<dbReference type="EMBL" id="SLXF01000002">
    <property type="protein sequence ID" value="TCP08803.1"/>
    <property type="molecule type" value="Genomic_DNA"/>
</dbReference>
<evidence type="ECO:0000259" key="14">
    <source>
        <dbReference type="PROSITE" id="PS50109"/>
    </source>
</evidence>
<feature type="modified residue" description="4-aspartylphosphate" evidence="11">
    <location>
        <position position="961"/>
    </location>
</feature>
<dbReference type="SMART" id="SM00448">
    <property type="entry name" value="REC"/>
    <property type="match status" value="3"/>
</dbReference>
<keyword evidence="13" id="KW-0812">Transmembrane</keyword>
<feature type="compositionally biased region" description="Pro residues" evidence="12">
    <location>
        <begin position="596"/>
        <end position="611"/>
    </location>
</feature>
<evidence type="ECO:0000256" key="2">
    <source>
        <dbReference type="ARBA" id="ARBA00012438"/>
    </source>
</evidence>
<dbReference type="CDD" id="cd00082">
    <property type="entry name" value="HisKA"/>
    <property type="match status" value="1"/>
</dbReference>
<evidence type="ECO:0000256" key="10">
    <source>
        <dbReference type="ARBA" id="ARBA00070152"/>
    </source>
</evidence>
<evidence type="ECO:0000256" key="8">
    <source>
        <dbReference type="ARBA" id="ARBA00023026"/>
    </source>
</evidence>
<feature type="domain" description="Response regulatory" evidence="15">
    <location>
        <begin position="643"/>
        <end position="756"/>
    </location>
</feature>
<evidence type="ECO:0000256" key="9">
    <source>
        <dbReference type="ARBA" id="ARBA00058004"/>
    </source>
</evidence>
<dbReference type="InterPro" id="IPR004358">
    <property type="entry name" value="Sig_transdc_His_kin-like_C"/>
</dbReference>
<dbReference type="AlphaFoldDB" id="A0AA46DH16"/>
<reference evidence="16 17" key="1">
    <citation type="submission" date="2019-03" db="EMBL/GenBank/DDBJ databases">
        <title>Genomic Encyclopedia of Type Strains, Phase IV (KMG-IV): sequencing the most valuable type-strain genomes for metagenomic binning, comparative biology and taxonomic classification.</title>
        <authorList>
            <person name="Goeker M."/>
        </authorList>
    </citation>
    <scope>NUCLEOTIDE SEQUENCE [LARGE SCALE GENOMIC DNA]</scope>
    <source>
        <strain evidence="16 17">DSM 15264</strain>
    </source>
</reference>